<sequence>MDHDDPMFAPIRDAVLTSVEELYDRDAVILGTTERVVVGRLMIYLNARLTQLISRGYVLDQEYERFGLVKKAFTGGAALEDRKFVPDIILHRRLDNADSANLLAVEVKTDRQRGRLHDFAKLSLLTGHAHYALAFNKSLRLEGAATPAGQRQVGEVYRPDCMSPYRFGLWLLVLPQRAEFWWWLNGAAPQLLDMRTPSRP</sequence>
<dbReference type="Proteomes" id="UP001589608">
    <property type="component" value="Unassembled WGS sequence"/>
</dbReference>
<gene>
    <name evidence="1" type="ORF">ACFFTR_50100</name>
</gene>
<name>A0ABV5MQY4_9ACTN</name>
<comment type="caution">
    <text evidence="1">The sequence shown here is derived from an EMBL/GenBank/DDBJ whole genome shotgun (WGS) entry which is preliminary data.</text>
</comment>
<keyword evidence="2" id="KW-1185">Reference proteome</keyword>
<dbReference type="RefSeq" id="WP_223094242.1">
    <property type="nucleotide sequence ID" value="NZ_CP061913.1"/>
</dbReference>
<dbReference type="EMBL" id="JBHMCA010000087">
    <property type="protein sequence ID" value="MFB9451268.1"/>
    <property type="molecule type" value="Genomic_DNA"/>
</dbReference>
<accession>A0ABV5MQY4</accession>
<evidence type="ECO:0000313" key="1">
    <source>
        <dbReference type="EMBL" id="MFB9451268.1"/>
    </source>
</evidence>
<proteinExistence type="predicted"/>
<protein>
    <submittedName>
        <fullName evidence="1">Uncharacterized protein</fullName>
    </submittedName>
</protein>
<organism evidence="1 2">
    <name type="scientific">Dactylosporangium vinaceum</name>
    <dbReference type="NCBI Taxonomy" id="53362"/>
    <lineage>
        <taxon>Bacteria</taxon>
        <taxon>Bacillati</taxon>
        <taxon>Actinomycetota</taxon>
        <taxon>Actinomycetes</taxon>
        <taxon>Micromonosporales</taxon>
        <taxon>Micromonosporaceae</taxon>
        <taxon>Dactylosporangium</taxon>
    </lineage>
</organism>
<evidence type="ECO:0000313" key="2">
    <source>
        <dbReference type="Proteomes" id="UP001589608"/>
    </source>
</evidence>
<reference evidence="1 2" key="1">
    <citation type="submission" date="2024-09" db="EMBL/GenBank/DDBJ databases">
        <authorList>
            <person name="Sun Q."/>
            <person name="Mori K."/>
        </authorList>
    </citation>
    <scope>NUCLEOTIDE SEQUENCE [LARGE SCALE GENOMIC DNA]</scope>
    <source>
        <strain evidence="1 2">JCM 3307</strain>
    </source>
</reference>